<keyword evidence="2" id="KW-1185">Reference proteome</keyword>
<dbReference type="InterPro" id="IPR024524">
    <property type="entry name" value="DUF3800"/>
</dbReference>
<sequence>MLAAYIDESLRRRPQDDSVYAMAGVIIDAIDHEDARAVLESLRTGKSPRLHWREEPSARHPVIADAIRCLPLRSLVTVHMFSKGIPYERARRLCLERLLHELDQAGVTLATIESRSARMDHLDLLLIMGIRKSRLLSDGIRVVWRQAGEEPLLWAADVVAGATT</sequence>
<dbReference type="Proteomes" id="UP001596496">
    <property type="component" value="Unassembled WGS sequence"/>
</dbReference>
<evidence type="ECO:0008006" key="3">
    <source>
        <dbReference type="Google" id="ProtNLM"/>
    </source>
</evidence>
<protein>
    <recommendedName>
        <fullName evidence="3">DUF3800 domain-containing protein</fullName>
    </recommendedName>
</protein>
<dbReference type="Pfam" id="PF12686">
    <property type="entry name" value="DUF3800"/>
    <property type="match status" value="1"/>
</dbReference>
<evidence type="ECO:0000313" key="1">
    <source>
        <dbReference type="EMBL" id="MFC7383763.1"/>
    </source>
</evidence>
<accession>A0ABW2P3Y9</accession>
<dbReference type="RefSeq" id="WP_380827327.1">
    <property type="nucleotide sequence ID" value="NZ_JBHTCG010000009.1"/>
</dbReference>
<organism evidence="1 2">
    <name type="scientific">Sphaerisporangium rhizosphaerae</name>
    <dbReference type="NCBI Taxonomy" id="2269375"/>
    <lineage>
        <taxon>Bacteria</taxon>
        <taxon>Bacillati</taxon>
        <taxon>Actinomycetota</taxon>
        <taxon>Actinomycetes</taxon>
        <taxon>Streptosporangiales</taxon>
        <taxon>Streptosporangiaceae</taxon>
        <taxon>Sphaerisporangium</taxon>
    </lineage>
</organism>
<dbReference type="EMBL" id="JBHTCG010000009">
    <property type="protein sequence ID" value="MFC7383763.1"/>
    <property type="molecule type" value="Genomic_DNA"/>
</dbReference>
<proteinExistence type="predicted"/>
<comment type="caution">
    <text evidence="1">The sequence shown here is derived from an EMBL/GenBank/DDBJ whole genome shotgun (WGS) entry which is preliminary data.</text>
</comment>
<gene>
    <name evidence="1" type="ORF">ACFQSB_16200</name>
</gene>
<name>A0ABW2P3Y9_9ACTN</name>
<reference evidence="2" key="1">
    <citation type="journal article" date="2019" name="Int. J. Syst. Evol. Microbiol.">
        <title>The Global Catalogue of Microorganisms (GCM) 10K type strain sequencing project: providing services to taxonomists for standard genome sequencing and annotation.</title>
        <authorList>
            <consortium name="The Broad Institute Genomics Platform"/>
            <consortium name="The Broad Institute Genome Sequencing Center for Infectious Disease"/>
            <person name="Wu L."/>
            <person name="Ma J."/>
        </authorList>
    </citation>
    <scope>NUCLEOTIDE SEQUENCE [LARGE SCALE GENOMIC DNA]</scope>
    <source>
        <strain evidence="2">CECT 7649</strain>
    </source>
</reference>
<evidence type="ECO:0000313" key="2">
    <source>
        <dbReference type="Proteomes" id="UP001596496"/>
    </source>
</evidence>